<keyword evidence="3" id="KW-1185">Reference proteome</keyword>
<keyword evidence="1" id="KW-0812">Transmembrane</keyword>
<feature type="transmembrane region" description="Helical" evidence="1">
    <location>
        <begin position="32"/>
        <end position="53"/>
    </location>
</feature>
<name>A0ABX6P8Q7_9BURK</name>
<evidence type="ECO:0000256" key="1">
    <source>
        <dbReference type="SAM" id="Phobius"/>
    </source>
</evidence>
<proteinExistence type="predicted"/>
<dbReference type="EMBL" id="CP053418">
    <property type="protein sequence ID" value="QJW85351.1"/>
    <property type="molecule type" value="Genomic_DNA"/>
</dbReference>
<keyword evidence="1" id="KW-1133">Transmembrane helix</keyword>
<evidence type="ECO:0000313" key="2">
    <source>
        <dbReference type="EMBL" id="QJW85351.1"/>
    </source>
</evidence>
<organism evidence="2 3">
    <name type="scientific">Ramlibacter terrae</name>
    <dbReference type="NCBI Taxonomy" id="2732511"/>
    <lineage>
        <taxon>Bacteria</taxon>
        <taxon>Pseudomonadati</taxon>
        <taxon>Pseudomonadota</taxon>
        <taxon>Betaproteobacteria</taxon>
        <taxon>Burkholderiales</taxon>
        <taxon>Comamonadaceae</taxon>
        <taxon>Ramlibacter</taxon>
    </lineage>
</organism>
<protein>
    <submittedName>
        <fullName evidence="2">Uncharacterized protein</fullName>
    </submittedName>
</protein>
<keyword evidence="1" id="KW-0472">Membrane</keyword>
<sequence length="64" mass="6476">MSAAPVAEYLSAKVGIGHGIEQARQMSDSVGVFYGIALATALVLACNAALAAARRLTLKGSQGE</sequence>
<accession>A0ABX6P8Q7</accession>
<dbReference type="Proteomes" id="UP000500826">
    <property type="component" value="Chromosome"/>
</dbReference>
<evidence type="ECO:0000313" key="3">
    <source>
        <dbReference type="Proteomes" id="UP000500826"/>
    </source>
</evidence>
<gene>
    <name evidence="2" type="ORF">HK414_24145</name>
</gene>
<reference evidence="2 3" key="1">
    <citation type="submission" date="2020-05" db="EMBL/GenBank/DDBJ databases">
        <title>Ramlibacter rhizophilus sp. nov., isolated from rhizosphere soil of national flower Mugunghwa from South Korea.</title>
        <authorList>
            <person name="Zheng-Fei Y."/>
            <person name="Huan T."/>
        </authorList>
    </citation>
    <scope>NUCLEOTIDE SEQUENCE [LARGE SCALE GENOMIC DNA]</scope>
    <source>
        <strain evidence="2 3">H242</strain>
    </source>
</reference>